<proteinExistence type="predicted"/>
<keyword evidence="2" id="KW-1185">Reference proteome</keyword>
<dbReference type="HOGENOM" id="CLU_3190049_0_0_9"/>
<organism evidence="1 2">
    <name type="scientific">Tepidanaerobacter acetatoxydans (strain DSM 21804 / JCM 16047 / Re1)</name>
    <dbReference type="NCBI Taxonomy" id="1209989"/>
    <lineage>
        <taxon>Bacteria</taxon>
        <taxon>Bacillati</taxon>
        <taxon>Bacillota</taxon>
        <taxon>Clostridia</taxon>
        <taxon>Thermosediminibacterales</taxon>
        <taxon>Tepidanaerobacteraceae</taxon>
        <taxon>Tepidanaerobacter</taxon>
    </lineage>
</organism>
<reference evidence="2" key="1">
    <citation type="journal article" date="2013" name="Genome Announc.">
        <title>First genome sequence of a syntrophic acetate-oxidizing bacterium, Tepidanaerobacter acetatoxydans strain Re1.</title>
        <authorList>
            <person name="Manzoor S."/>
            <person name="Bongcam-Rudloff E."/>
            <person name="Schnurer A."/>
            <person name="Muller B."/>
        </authorList>
    </citation>
    <scope>NUCLEOTIDE SEQUENCE [LARGE SCALE GENOMIC DNA]</scope>
    <source>
        <strain evidence="2">Re1</strain>
    </source>
</reference>
<gene>
    <name evidence="1" type="ordered locus">TEPIRE1_2507</name>
</gene>
<dbReference type="Proteomes" id="UP000010802">
    <property type="component" value="Chromosome"/>
</dbReference>
<name>L0S271_TEPAE</name>
<dbReference type="PATRIC" id="fig|1209989.3.peg.2884"/>
<dbReference type="KEGG" id="tae:TepiRe1_2507"/>
<evidence type="ECO:0000313" key="2">
    <source>
        <dbReference type="Proteomes" id="UP000010802"/>
    </source>
</evidence>
<dbReference type="EMBL" id="HF563609">
    <property type="protein sequence ID" value="CCP27365.1"/>
    <property type="molecule type" value="Genomic_DNA"/>
</dbReference>
<accession>L0S271</accession>
<evidence type="ECO:0000313" key="1">
    <source>
        <dbReference type="EMBL" id="CCP27365.1"/>
    </source>
</evidence>
<sequence length="46" mass="5370">MNIIGIGNVKFIFTDELDLVPENFPKPVLQLEFEVMLPWLLEEKPL</sequence>
<protein>
    <submittedName>
        <fullName evidence="1">Uncharacterized protein</fullName>
    </submittedName>
</protein>
<dbReference type="AlphaFoldDB" id="L0S271"/>